<name>A0A3R5X2F9_9CLOT</name>
<dbReference type="AlphaFoldDB" id="A0A3R5X2F9"/>
<dbReference type="EMBL" id="CP025746">
    <property type="protein sequence ID" value="QAA32840.1"/>
    <property type="molecule type" value="Genomic_DNA"/>
</dbReference>
<sequence length="64" mass="7617">MYLHREEYGVKSNYDTSLHEKIDSLRQKLESLILENNLKQSDEIVQVSQKLDKLIIIYYNQKCG</sequence>
<dbReference type="SUPFAM" id="SSF140500">
    <property type="entry name" value="BAS1536-like"/>
    <property type="match status" value="1"/>
</dbReference>
<proteinExistence type="predicted"/>
<organism evidence="1 2">
    <name type="scientific">Clostridium manihotivorum</name>
    <dbReference type="NCBI Taxonomy" id="2320868"/>
    <lineage>
        <taxon>Bacteria</taxon>
        <taxon>Bacillati</taxon>
        <taxon>Bacillota</taxon>
        <taxon>Clostridia</taxon>
        <taxon>Eubacteriales</taxon>
        <taxon>Clostridiaceae</taxon>
        <taxon>Clostridium</taxon>
    </lineage>
</organism>
<gene>
    <name evidence="1" type="ORF">C1I91_14965</name>
</gene>
<dbReference type="OrthoDB" id="1937197at2"/>
<dbReference type="InterPro" id="IPR018540">
    <property type="entry name" value="Spo0E-like"/>
</dbReference>
<dbReference type="GO" id="GO:0005840">
    <property type="term" value="C:ribosome"/>
    <property type="evidence" value="ECO:0007669"/>
    <property type="project" value="UniProtKB-KW"/>
</dbReference>
<dbReference type="GO" id="GO:0046983">
    <property type="term" value="F:protein dimerization activity"/>
    <property type="evidence" value="ECO:0007669"/>
    <property type="project" value="InterPro"/>
</dbReference>
<dbReference type="InterPro" id="IPR037208">
    <property type="entry name" value="Spo0E-like_sf"/>
</dbReference>
<evidence type="ECO:0000313" key="2">
    <source>
        <dbReference type="Proteomes" id="UP000286268"/>
    </source>
</evidence>
<keyword evidence="1" id="KW-0687">Ribonucleoprotein</keyword>
<keyword evidence="2" id="KW-1185">Reference proteome</keyword>
<evidence type="ECO:0000313" key="1">
    <source>
        <dbReference type="EMBL" id="QAA32840.1"/>
    </source>
</evidence>
<dbReference type="Pfam" id="PF09388">
    <property type="entry name" value="SpoOE-like"/>
    <property type="match status" value="1"/>
</dbReference>
<dbReference type="GO" id="GO:0043937">
    <property type="term" value="P:regulation of sporulation"/>
    <property type="evidence" value="ECO:0007669"/>
    <property type="project" value="InterPro"/>
</dbReference>
<dbReference type="Proteomes" id="UP000286268">
    <property type="component" value="Chromosome"/>
</dbReference>
<accession>A0A3R5X2F9</accession>
<dbReference type="KEGG" id="cmah:C1I91_14965"/>
<keyword evidence="1" id="KW-0689">Ribosomal protein</keyword>
<dbReference type="InterPro" id="IPR036638">
    <property type="entry name" value="HLH_DNA-bd_sf"/>
</dbReference>
<protein>
    <submittedName>
        <fullName evidence="1">50S ribosomal protein L29</fullName>
    </submittedName>
</protein>
<reference evidence="1 2" key="1">
    <citation type="submission" date="2018-01" db="EMBL/GenBank/DDBJ databases">
        <title>Genome Sequencing and Assembly of Anaerobacter polyendosporus strain CT4.</title>
        <authorList>
            <person name="Tachaapaikoon C."/>
            <person name="Sutheeworapong S."/>
            <person name="Jenjaroenpun P."/>
            <person name="Wongsurawat T."/>
            <person name="Nookeaw I."/>
            <person name="Cheawchanlertfa P."/>
            <person name="Kosugi A."/>
            <person name="Cheevadhanarak S."/>
            <person name="Ratanakhanokchai K."/>
        </authorList>
    </citation>
    <scope>NUCLEOTIDE SEQUENCE [LARGE SCALE GENOMIC DNA]</scope>
    <source>
        <strain evidence="1 2">CT4</strain>
    </source>
</reference>
<dbReference type="Gene3D" id="4.10.280.10">
    <property type="entry name" value="Helix-loop-helix DNA-binding domain"/>
    <property type="match status" value="1"/>
</dbReference>